<protein>
    <recommendedName>
        <fullName evidence="1">Transcriptional regulator MraZ</fullName>
    </recommendedName>
</protein>
<dbReference type="InterPro" id="IPR007159">
    <property type="entry name" value="SpoVT-AbrB_dom"/>
</dbReference>
<keyword evidence="4" id="KW-0805">Transcription regulation</keyword>
<keyword evidence="5" id="KW-0238">DNA-binding</keyword>
<dbReference type="GO" id="GO:0003700">
    <property type="term" value="F:DNA-binding transcription factor activity"/>
    <property type="evidence" value="ECO:0007669"/>
    <property type="project" value="InterPro"/>
</dbReference>
<evidence type="ECO:0000313" key="8">
    <source>
        <dbReference type="EMBL" id="CAB4863100.1"/>
    </source>
</evidence>
<feature type="domain" description="SpoVT-AbrB" evidence="7">
    <location>
        <begin position="78"/>
        <end position="121"/>
    </location>
</feature>
<dbReference type="Gene3D" id="3.40.1550.20">
    <property type="entry name" value="Transcriptional regulator MraZ domain"/>
    <property type="match status" value="1"/>
</dbReference>
<accession>A0A6J7CZZ1</accession>
<evidence type="ECO:0000256" key="3">
    <source>
        <dbReference type="ARBA" id="ARBA00022737"/>
    </source>
</evidence>
<dbReference type="InterPro" id="IPR035644">
    <property type="entry name" value="MraZ_C"/>
</dbReference>
<sequence length="144" mass="15804">MSFLGTYDHTLDAKNRLTVPVKFRGPLGEGAIISRGIETCVSVWTPKGYDEWSKSMLDALGGMTPEARRFRRVLSASAFETELDAAGRIMIPAKLMEHAVIEREVAVIGNDDAFEVWDRKAWAAYDAEVSPTILDLTDAIGADA</sequence>
<evidence type="ECO:0000259" key="7">
    <source>
        <dbReference type="PROSITE" id="PS51740"/>
    </source>
</evidence>
<dbReference type="InterPro" id="IPR035642">
    <property type="entry name" value="MraZ_N"/>
</dbReference>
<dbReference type="PANTHER" id="PTHR34701:SF1">
    <property type="entry name" value="TRANSCRIPTIONAL REGULATOR MRAZ"/>
    <property type="match status" value="1"/>
</dbReference>
<evidence type="ECO:0000256" key="5">
    <source>
        <dbReference type="ARBA" id="ARBA00023125"/>
    </source>
</evidence>
<dbReference type="InterPro" id="IPR003444">
    <property type="entry name" value="MraZ"/>
</dbReference>
<dbReference type="HAMAP" id="MF_01008">
    <property type="entry name" value="MraZ"/>
    <property type="match status" value="1"/>
</dbReference>
<dbReference type="SUPFAM" id="SSF89447">
    <property type="entry name" value="AbrB/MazE/MraZ-like"/>
    <property type="match status" value="1"/>
</dbReference>
<dbReference type="GO" id="GO:0000976">
    <property type="term" value="F:transcription cis-regulatory region binding"/>
    <property type="evidence" value="ECO:0007669"/>
    <property type="project" value="TreeGrafter"/>
</dbReference>
<dbReference type="Pfam" id="PF02381">
    <property type="entry name" value="MraZ"/>
    <property type="match status" value="2"/>
</dbReference>
<gene>
    <name evidence="8" type="ORF">UFOPK3444_00291</name>
</gene>
<evidence type="ECO:0000256" key="1">
    <source>
        <dbReference type="ARBA" id="ARBA00013860"/>
    </source>
</evidence>
<dbReference type="PANTHER" id="PTHR34701">
    <property type="entry name" value="TRANSCRIPTIONAL REGULATOR MRAZ"/>
    <property type="match status" value="1"/>
</dbReference>
<evidence type="ECO:0000256" key="4">
    <source>
        <dbReference type="ARBA" id="ARBA00023015"/>
    </source>
</evidence>
<name>A0A6J7CZZ1_9ZZZZ</name>
<proteinExistence type="inferred from homology"/>
<keyword evidence="2" id="KW-0963">Cytoplasm</keyword>
<dbReference type="InterPro" id="IPR038619">
    <property type="entry name" value="MraZ_sf"/>
</dbReference>
<dbReference type="InterPro" id="IPR020603">
    <property type="entry name" value="MraZ_dom"/>
</dbReference>
<reference evidence="8" key="1">
    <citation type="submission" date="2020-05" db="EMBL/GenBank/DDBJ databases">
        <authorList>
            <person name="Chiriac C."/>
            <person name="Salcher M."/>
            <person name="Ghai R."/>
            <person name="Kavagutti S V."/>
        </authorList>
    </citation>
    <scope>NUCLEOTIDE SEQUENCE</scope>
</reference>
<dbReference type="EMBL" id="CAFBLU010000003">
    <property type="protein sequence ID" value="CAB4863100.1"/>
    <property type="molecule type" value="Genomic_DNA"/>
</dbReference>
<keyword evidence="6" id="KW-0804">Transcription</keyword>
<evidence type="ECO:0000256" key="2">
    <source>
        <dbReference type="ARBA" id="ARBA00022490"/>
    </source>
</evidence>
<dbReference type="PROSITE" id="PS51740">
    <property type="entry name" value="SPOVT_ABRB"/>
    <property type="match status" value="2"/>
</dbReference>
<dbReference type="NCBIfam" id="TIGR00242">
    <property type="entry name" value="division/cell wall cluster transcriptional repressor MraZ"/>
    <property type="match status" value="1"/>
</dbReference>
<dbReference type="CDD" id="cd16320">
    <property type="entry name" value="MraZ_N"/>
    <property type="match status" value="1"/>
</dbReference>
<dbReference type="CDD" id="cd16321">
    <property type="entry name" value="MraZ_C"/>
    <property type="match status" value="1"/>
</dbReference>
<dbReference type="InterPro" id="IPR037914">
    <property type="entry name" value="SpoVT-AbrB_sf"/>
</dbReference>
<organism evidence="8">
    <name type="scientific">freshwater metagenome</name>
    <dbReference type="NCBI Taxonomy" id="449393"/>
    <lineage>
        <taxon>unclassified sequences</taxon>
        <taxon>metagenomes</taxon>
        <taxon>ecological metagenomes</taxon>
    </lineage>
</organism>
<dbReference type="AlphaFoldDB" id="A0A6J7CZZ1"/>
<dbReference type="GO" id="GO:2000143">
    <property type="term" value="P:negative regulation of DNA-templated transcription initiation"/>
    <property type="evidence" value="ECO:0007669"/>
    <property type="project" value="TreeGrafter"/>
</dbReference>
<evidence type="ECO:0000256" key="6">
    <source>
        <dbReference type="ARBA" id="ARBA00023163"/>
    </source>
</evidence>
<feature type="domain" description="SpoVT-AbrB" evidence="7">
    <location>
        <begin position="6"/>
        <end position="48"/>
    </location>
</feature>
<keyword evidence="3" id="KW-0677">Repeat</keyword>